<dbReference type="PANTHER" id="PTHR22748">
    <property type="entry name" value="AP ENDONUCLEASE"/>
    <property type="match status" value="1"/>
</dbReference>
<feature type="domain" description="Endonuclease/exonuclease/phosphatase" evidence="5">
    <location>
        <begin position="3"/>
        <end position="70"/>
    </location>
</feature>
<name>A0A8T1NA83_CARIL</name>
<evidence type="ECO:0000256" key="2">
    <source>
        <dbReference type="ARBA" id="ARBA00022801"/>
    </source>
</evidence>
<dbReference type="InterPro" id="IPR005135">
    <property type="entry name" value="Endo/exonuclease/phosphatase"/>
</dbReference>
<organism evidence="6 7">
    <name type="scientific">Carya illinoinensis</name>
    <name type="common">Pecan</name>
    <dbReference type="NCBI Taxonomy" id="32201"/>
    <lineage>
        <taxon>Eukaryota</taxon>
        <taxon>Viridiplantae</taxon>
        <taxon>Streptophyta</taxon>
        <taxon>Embryophyta</taxon>
        <taxon>Tracheophyta</taxon>
        <taxon>Spermatophyta</taxon>
        <taxon>Magnoliopsida</taxon>
        <taxon>eudicotyledons</taxon>
        <taxon>Gunneridae</taxon>
        <taxon>Pentapetalae</taxon>
        <taxon>rosids</taxon>
        <taxon>fabids</taxon>
        <taxon>Fagales</taxon>
        <taxon>Juglandaceae</taxon>
        <taxon>Carya</taxon>
    </lineage>
</organism>
<reference evidence="6" key="1">
    <citation type="submission" date="2020-12" db="EMBL/GenBank/DDBJ databases">
        <title>WGS assembly of Carya illinoinensis cv. Pawnee.</title>
        <authorList>
            <person name="Platts A."/>
            <person name="Shu S."/>
            <person name="Wright S."/>
            <person name="Barry K."/>
            <person name="Edger P."/>
            <person name="Pires J.C."/>
            <person name="Schmutz J."/>
        </authorList>
    </citation>
    <scope>NUCLEOTIDE SEQUENCE</scope>
    <source>
        <tissue evidence="6">Leaf</tissue>
    </source>
</reference>
<sequence>KIISWNVRGLHEHNKRFQVRNLLRQWKGDIVCLQETKLEVITRKLVQSLWRGQHIGWSYFPSKGASEGILIMFDK</sequence>
<dbReference type="EMBL" id="CM031822">
    <property type="protein sequence ID" value="KAG6628599.1"/>
    <property type="molecule type" value="Genomic_DNA"/>
</dbReference>
<protein>
    <recommendedName>
        <fullName evidence="5">Endonuclease/exonuclease/phosphatase domain-containing protein</fullName>
    </recommendedName>
</protein>
<dbReference type="GO" id="GO:0046872">
    <property type="term" value="F:metal ion binding"/>
    <property type="evidence" value="ECO:0007669"/>
    <property type="project" value="UniProtKB-KW"/>
</dbReference>
<evidence type="ECO:0000259" key="5">
    <source>
        <dbReference type="Pfam" id="PF03372"/>
    </source>
</evidence>
<dbReference type="InterPro" id="IPR004808">
    <property type="entry name" value="AP_endonuc_1"/>
</dbReference>
<evidence type="ECO:0000256" key="1">
    <source>
        <dbReference type="ARBA" id="ARBA00022723"/>
    </source>
</evidence>
<dbReference type="Proteomes" id="UP000811609">
    <property type="component" value="Chromosome 14"/>
</dbReference>
<dbReference type="GO" id="GO:0006284">
    <property type="term" value="P:base-excision repair"/>
    <property type="evidence" value="ECO:0007669"/>
    <property type="project" value="TreeGrafter"/>
</dbReference>
<feature type="binding site" evidence="4">
    <location>
        <position position="35"/>
    </location>
    <ligand>
        <name>Mg(2+)</name>
        <dbReference type="ChEBI" id="CHEBI:18420"/>
        <label>1</label>
    </ligand>
</feature>
<evidence type="ECO:0000313" key="6">
    <source>
        <dbReference type="EMBL" id="KAG6628599.1"/>
    </source>
</evidence>
<evidence type="ECO:0000256" key="3">
    <source>
        <dbReference type="ARBA" id="ARBA00022842"/>
    </source>
</evidence>
<feature type="non-terminal residue" evidence="6">
    <location>
        <position position="1"/>
    </location>
</feature>
<dbReference type="GO" id="GO:0008081">
    <property type="term" value="F:phosphoric diester hydrolase activity"/>
    <property type="evidence" value="ECO:0007669"/>
    <property type="project" value="TreeGrafter"/>
</dbReference>
<comment type="cofactor">
    <cofactor evidence="4">
        <name>Mg(2+)</name>
        <dbReference type="ChEBI" id="CHEBI:18420"/>
    </cofactor>
    <cofactor evidence="4">
        <name>Mn(2+)</name>
        <dbReference type="ChEBI" id="CHEBI:29035"/>
    </cofactor>
    <text evidence="4">Probably binds two magnesium or manganese ions per subunit.</text>
</comment>
<dbReference type="AlphaFoldDB" id="A0A8T1NA83"/>
<dbReference type="GO" id="GO:0005634">
    <property type="term" value="C:nucleus"/>
    <property type="evidence" value="ECO:0007669"/>
    <property type="project" value="TreeGrafter"/>
</dbReference>
<gene>
    <name evidence="6" type="ORF">CIPAW_14G024500</name>
</gene>
<keyword evidence="4" id="KW-0464">Manganese</keyword>
<proteinExistence type="predicted"/>
<accession>A0A8T1NA83</accession>
<evidence type="ECO:0000256" key="4">
    <source>
        <dbReference type="PIRSR" id="PIRSR604808-2"/>
    </source>
</evidence>
<dbReference type="Pfam" id="PF03372">
    <property type="entry name" value="Exo_endo_phos"/>
    <property type="match status" value="1"/>
</dbReference>
<dbReference type="GO" id="GO:0008311">
    <property type="term" value="F:double-stranded DNA 3'-5' DNA exonuclease activity"/>
    <property type="evidence" value="ECO:0007669"/>
    <property type="project" value="TreeGrafter"/>
</dbReference>
<dbReference type="PANTHER" id="PTHR22748:SF19">
    <property type="entry name" value="ENDONUCLEASE_EXONUCLEASE_PHOSPHATASE DOMAIN-CONTAINING PROTEIN"/>
    <property type="match status" value="1"/>
</dbReference>
<keyword evidence="3 4" id="KW-0460">Magnesium</keyword>
<keyword evidence="1 4" id="KW-0479">Metal-binding</keyword>
<dbReference type="GO" id="GO:0003906">
    <property type="term" value="F:DNA-(apurinic or apyrimidinic site) endonuclease activity"/>
    <property type="evidence" value="ECO:0007669"/>
    <property type="project" value="TreeGrafter"/>
</dbReference>
<keyword evidence="2" id="KW-0378">Hydrolase</keyword>
<evidence type="ECO:0000313" key="7">
    <source>
        <dbReference type="Proteomes" id="UP000811609"/>
    </source>
</evidence>
<comment type="caution">
    <text evidence="6">The sequence shown here is derived from an EMBL/GenBank/DDBJ whole genome shotgun (WGS) entry which is preliminary data.</text>
</comment>
<feature type="binding site" evidence="4">
    <location>
        <position position="6"/>
    </location>
    <ligand>
        <name>Mg(2+)</name>
        <dbReference type="ChEBI" id="CHEBI:18420"/>
        <label>1</label>
    </ligand>
</feature>
<keyword evidence="7" id="KW-1185">Reference proteome</keyword>